<dbReference type="PANTHER" id="PTHR34236:SF1">
    <property type="entry name" value="DIMETHYL SULFOXIDE REDUCTASE TRANSCRIPTIONAL ACTIVATOR"/>
    <property type="match status" value="1"/>
</dbReference>
<dbReference type="OrthoDB" id="156233at2157"/>
<dbReference type="AlphaFoldDB" id="A0A3N6N9Y1"/>
<keyword evidence="6" id="KW-1185">Reference proteome</keyword>
<dbReference type="PANTHER" id="PTHR34236">
    <property type="entry name" value="DIMETHYL SULFOXIDE REDUCTASE TRANSCRIPTIONAL ACTIVATOR"/>
    <property type="match status" value="1"/>
</dbReference>
<gene>
    <name evidence="5" type="ORF">EA473_07850</name>
</gene>
<evidence type="ECO:0000313" key="6">
    <source>
        <dbReference type="Proteomes" id="UP000282323"/>
    </source>
</evidence>
<dbReference type="InterPro" id="IPR031803">
    <property type="entry name" value="BAT_GAF/HTH-assoc"/>
</dbReference>
<dbReference type="Proteomes" id="UP000282323">
    <property type="component" value="Unassembled WGS sequence"/>
</dbReference>
<accession>A0A3N6N9Y1</accession>
<proteinExistence type="predicted"/>
<dbReference type="SUPFAM" id="SSF88659">
    <property type="entry name" value="Sigma3 and sigma4 domains of RNA polymerase sigma factors"/>
    <property type="match status" value="1"/>
</dbReference>
<dbReference type="Pfam" id="PF04967">
    <property type="entry name" value="HTH_10"/>
    <property type="match status" value="1"/>
</dbReference>
<comment type="caution">
    <text evidence="5">The sequence shown here is derived from an EMBL/GenBank/DDBJ whole genome shotgun (WGS) entry which is preliminary data.</text>
</comment>
<keyword evidence="2" id="KW-0804">Transcription</keyword>
<evidence type="ECO:0000256" key="1">
    <source>
        <dbReference type="ARBA" id="ARBA00023015"/>
    </source>
</evidence>
<dbReference type="Pfam" id="PF15915">
    <property type="entry name" value="BAT"/>
    <property type="match status" value="1"/>
</dbReference>
<evidence type="ECO:0000256" key="2">
    <source>
        <dbReference type="ARBA" id="ARBA00023163"/>
    </source>
</evidence>
<dbReference type="EMBL" id="REGA01000005">
    <property type="protein sequence ID" value="RQG95372.1"/>
    <property type="molecule type" value="Genomic_DNA"/>
</dbReference>
<keyword evidence="1" id="KW-0805">Transcription regulation</keyword>
<evidence type="ECO:0000259" key="3">
    <source>
        <dbReference type="Pfam" id="PF04967"/>
    </source>
</evidence>
<dbReference type="InterPro" id="IPR013324">
    <property type="entry name" value="RNA_pol_sigma_r3/r4-like"/>
</dbReference>
<name>A0A3N6N9Y1_NATCH</name>
<dbReference type="InterPro" id="IPR036388">
    <property type="entry name" value="WH-like_DNA-bd_sf"/>
</dbReference>
<dbReference type="Gene3D" id="1.10.10.10">
    <property type="entry name" value="Winged helix-like DNA-binding domain superfamily/Winged helix DNA-binding domain"/>
    <property type="match status" value="1"/>
</dbReference>
<feature type="domain" description="Bacterioopsin transcriptional activator GAF and HTH associated" evidence="4">
    <location>
        <begin position="12"/>
        <end position="134"/>
    </location>
</feature>
<reference evidence="5 6" key="1">
    <citation type="submission" date="2018-10" db="EMBL/GenBank/DDBJ databases">
        <title>Natrarchaeobius chitinivorans gen. nov., sp. nov., and Natrarchaeobius haloalkaliphilus sp. nov., alkaliphilic, chitin-utilizing haloarchaea from hypersaline alkaline lakes.</title>
        <authorList>
            <person name="Sorokin D.Y."/>
            <person name="Elcheninov A.G."/>
            <person name="Kostrikina N.A."/>
            <person name="Bale N.J."/>
            <person name="Sinninghe Damste J.S."/>
            <person name="Khijniak T.V."/>
            <person name="Kublanov I.V."/>
            <person name="Toshchakov S.V."/>
        </authorList>
    </citation>
    <scope>NUCLEOTIDE SEQUENCE [LARGE SCALE GENOMIC DNA]</scope>
    <source>
        <strain evidence="5 6">AArcht4T</strain>
    </source>
</reference>
<feature type="domain" description="HTH bat-type" evidence="3">
    <location>
        <begin position="154"/>
        <end position="205"/>
    </location>
</feature>
<evidence type="ECO:0000259" key="4">
    <source>
        <dbReference type="Pfam" id="PF15915"/>
    </source>
</evidence>
<dbReference type="RefSeq" id="WP_124195083.1">
    <property type="nucleotide sequence ID" value="NZ_REGA01000005.1"/>
</dbReference>
<evidence type="ECO:0000313" key="5">
    <source>
        <dbReference type="EMBL" id="RQG95372.1"/>
    </source>
</evidence>
<protein>
    <submittedName>
        <fullName evidence="5">Winged helix-turn-helix transcriptional regulator</fullName>
    </submittedName>
</protein>
<dbReference type="InterPro" id="IPR007050">
    <property type="entry name" value="HTH_bacterioopsin"/>
</dbReference>
<organism evidence="5 6">
    <name type="scientific">Natrarchaeobius chitinivorans</name>
    <dbReference type="NCBI Taxonomy" id="1679083"/>
    <lineage>
        <taxon>Archaea</taxon>
        <taxon>Methanobacteriati</taxon>
        <taxon>Methanobacteriota</taxon>
        <taxon>Stenosarchaea group</taxon>
        <taxon>Halobacteria</taxon>
        <taxon>Halobacteriales</taxon>
        <taxon>Natrialbaceae</taxon>
        <taxon>Natrarchaeobius</taxon>
    </lineage>
</organism>
<sequence>MGFIAQIRVVHDELPLTPTIAVRPDVTIRYEYAVRTDRTKVFVSVFGDDHATLESSLEADPTVSSPQRVGTFENRSIYRITLETDREIVPDRCAERGLFVFTMTSGEIGWIVRVHFPDRETLTAYREYCIDRNVSFRVNQLYDSTASDDATYFLTERQHEILAMAYYGGYYDIPRSITQDDLADRLEISDSAVSQRLRRAVSELIRATIETDRKPAVPG</sequence>